<sequence>MSPNPLVLAGPNYREDVTRTARKRGPQPKIAQQLQQIEALPKAKQRAISQVLDSVIAAHQ</sequence>
<gene>
    <name evidence="1" type="ORF">FPZ22_03530</name>
</gene>
<protein>
    <submittedName>
        <fullName evidence="1">Uncharacterized protein</fullName>
    </submittedName>
</protein>
<accession>A0A518N2F8</accession>
<evidence type="ECO:0000313" key="2">
    <source>
        <dbReference type="Proteomes" id="UP000316584"/>
    </source>
</evidence>
<reference evidence="1 2" key="1">
    <citation type="submission" date="2019-07" db="EMBL/GenBank/DDBJ databases">
        <title>Full genome sequence of Luteimonas sp. Gr-4.</title>
        <authorList>
            <person name="Im W.-T."/>
        </authorList>
    </citation>
    <scope>NUCLEOTIDE SEQUENCE [LARGE SCALE GENOMIC DNA]</scope>
    <source>
        <strain evidence="1 2">Gr-4</strain>
    </source>
</reference>
<dbReference type="OrthoDB" id="3034420at2"/>
<keyword evidence="2" id="KW-1185">Reference proteome</keyword>
<dbReference type="Proteomes" id="UP000316584">
    <property type="component" value="Chromosome"/>
</dbReference>
<dbReference type="AlphaFoldDB" id="A0A518N2F8"/>
<organism evidence="1 2">
    <name type="scientific">Luteimonas granuli</name>
    <dbReference type="NCBI Taxonomy" id="1176533"/>
    <lineage>
        <taxon>Bacteria</taxon>
        <taxon>Pseudomonadati</taxon>
        <taxon>Pseudomonadota</taxon>
        <taxon>Gammaproteobacteria</taxon>
        <taxon>Lysobacterales</taxon>
        <taxon>Lysobacteraceae</taxon>
        <taxon>Luteimonas</taxon>
    </lineage>
</organism>
<name>A0A518N2F8_9GAMM</name>
<evidence type="ECO:0000313" key="1">
    <source>
        <dbReference type="EMBL" id="QDW66077.1"/>
    </source>
</evidence>
<dbReference type="EMBL" id="CP042218">
    <property type="protein sequence ID" value="QDW66077.1"/>
    <property type="molecule type" value="Genomic_DNA"/>
</dbReference>
<proteinExistence type="predicted"/>
<dbReference type="RefSeq" id="WP_144890396.1">
    <property type="nucleotide sequence ID" value="NZ_CP042218.1"/>
</dbReference>
<dbReference type="KEGG" id="lug:FPZ22_03530"/>